<keyword evidence="6" id="KW-0325">Glycoprotein</keyword>
<comment type="caution">
    <text evidence="18">The sequence shown here is derived from an EMBL/GenBank/DDBJ whole genome shotgun (WGS) entry which is preliminary data.</text>
</comment>
<feature type="compositionally biased region" description="Polar residues" evidence="15">
    <location>
        <begin position="432"/>
        <end position="451"/>
    </location>
</feature>
<dbReference type="Pfam" id="PF20684">
    <property type="entry name" value="Fung_rhodopsin"/>
    <property type="match status" value="1"/>
</dbReference>
<evidence type="ECO:0000256" key="2">
    <source>
        <dbReference type="ARBA" id="ARBA00004589"/>
    </source>
</evidence>
<keyword evidence="7 16" id="KW-0812">Transmembrane</keyword>
<sequence>MSNSRWKQRHHLLRPSSSVQLRRIAWLRRLEKEALSFTQSSQSAKPPIEGHVLRFKIGLAVDVAMMFGRIYLVVVAFLFGFCRAKSLLDYADEIPACGLSCILQAVPESACQTVTNSTCICQDTSLFSAVNECMAAKCTVMERIQVAQIDEEACDKAKRHQTGDIPPFLVLDSVSLICLLVRLIARYMMAGKMEVDDWVVFVLSFFFVTFMVLGNYVRITAIGYDVWDLDVSTIKTALKIFFIDELFYTIVLALCRVSLLFFLIRVFSVPTFQKICWIVIGWVVLSAVIIILMTLFQCWPINYNWEGVFGDFGAHKCLDVNALAYAAAGMGIAQDLTILLLPLPIIAQLNMSFKKRLQTLFMFSLGIFVVLASCLRLRYLTQFAKSLNPTWDYTNPVIWTSLEVKVTVIVLSLPTIRVLLANLIPSVFGTSQKSTPTKKFTPHSGSRSTGRNHYEDLPDGIATFEPARQLWEDDIELRDDIESSSIARLRKDDAQIGVVTYTLPKPEERSWS</sequence>
<comment type="caution">
    <text evidence="14">Lacks conserved residue(s) required for the propagation of feature annotation.</text>
</comment>
<evidence type="ECO:0000256" key="12">
    <source>
        <dbReference type="ARBA" id="ARBA00023288"/>
    </source>
</evidence>
<dbReference type="Proteomes" id="UP001465668">
    <property type="component" value="Unassembled WGS sequence"/>
</dbReference>
<keyword evidence="8" id="KW-0732">Signal</keyword>
<accession>A0ABR2Y3A8</accession>
<evidence type="ECO:0000259" key="17">
    <source>
        <dbReference type="PROSITE" id="PS52012"/>
    </source>
</evidence>
<evidence type="ECO:0000256" key="14">
    <source>
        <dbReference type="PROSITE-ProRule" id="PRU01356"/>
    </source>
</evidence>
<evidence type="ECO:0000256" key="13">
    <source>
        <dbReference type="ARBA" id="ARBA00038359"/>
    </source>
</evidence>
<evidence type="ECO:0000256" key="15">
    <source>
        <dbReference type="SAM" id="MobiDB-lite"/>
    </source>
</evidence>
<feature type="disulfide bond" evidence="14">
    <location>
        <begin position="121"/>
        <end position="154"/>
    </location>
</feature>
<comment type="subcellular location">
    <subcellularLocation>
        <location evidence="2">Membrane</location>
        <topology evidence="2">Lipid-anchor</topology>
        <topology evidence="2">GPI-anchor</topology>
    </subcellularLocation>
    <subcellularLocation>
        <location evidence="1">Membrane</location>
        <topology evidence="1">Multi-pass membrane protein</topology>
    </subcellularLocation>
    <subcellularLocation>
        <location evidence="3">Secreted</location>
    </subcellularLocation>
</comment>
<feature type="region of interest" description="Disordered" evidence="15">
    <location>
        <begin position="432"/>
        <end position="453"/>
    </location>
</feature>
<evidence type="ECO:0000313" key="19">
    <source>
        <dbReference type="Proteomes" id="UP001465668"/>
    </source>
</evidence>
<dbReference type="InterPro" id="IPR008427">
    <property type="entry name" value="Extracellular_membr_CFEM_dom"/>
</dbReference>
<dbReference type="InterPro" id="IPR049326">
    <property type="entry name" value="Rhodopsin_dom_fungi"/>
</dbReference>
<evidence type="ECO:0000256" key="9">
    <source>
        <dbReference type="ARBA" id="ARBA00022989"/>
    </source>
</evidence>
<keyword evidence="5" id="KW-0964">Secreted</keyword>
<dbReference type="PROSITE" id="PS52012">
    <property type="entry name" value="CFEM"/>
    <property type="match status" value="1"/>
</dbReference>
<comment type="similarity">
    <text evidence="4">Belongs to the RBT5 family.</text>
</comment>
<name>A0ABR2Y3A8_9PEZI</name>
<feature type="transmembrane region" description="Helical" evidence="16">
    <location>
        <begin position="59"/>
        <end position="81"/>
    </location>
</feature>
<evidence type="ECO:0000256" key="8">
    <source>
        <dbReference type="ARBA" id="ARBA00022729"/>
    </source>
</evidence>
<keyword evidence="9 16" id="KW-1133">Transmembrane helix</keyword>
<protein>
    <recommendedName>
        <fullName evidence="17">CFEM domain-containing protein</fullName>
    </recommendedName>
</protein>
<evidence type="ECO:0000256" key="11">
    <source>
        <dbReference type="ARBA" id="ARBA00023157"/>
    </source>
</evidence>
<proteinExistence type="inferred from homology"/>
<evidence type="ECO:0000256" key="16">
    <source>
        <dbReference type="SAM" id="Phobius"/>
    </source>
</evidence>
<dbReference type="PANTHER" id="PTHR33048">
    <property type="entry name" value="PTH11-LIKE INTEGRAL MEMBRANE PROTEIN (AFU_ORTHOLOGUE AFUA_5G11245)"/>
    <property type="match status" value="1"/>
</dbReference>
<keyword evidence="11 14" id="KW-1015">Disulfide bond</keyword>
<evidence type="ECO:0000256" key="1">
    <source>
        <dbReference type="ARBA" id="ARBA00004141"/>
    </source>
</evidence>
<dbReference type="InterPro" id="IPR052337">
    <property type="entry name" value="SAT4-like"/>
</dbReference>
<gene>
    <name evidence="18" type="ORF">SCAR479_02644</name>
</gene>
<dbReference type="Pfam" id="PF05730">
    <property type="entry name" value="CFEM"/>
    <property type="match status" value="1"/>
</dbReference>
<comment type="similarity">
    <text evidence="13">Belongs to the SAT4 family.</text>
</comment>
<keyword evidence="19" id="KW-1185">Reference proteome</keyword>
<evidence type="ECO:0000256" key="4">
    <source>
        <dbReference type="ARBA" id="ARBA00010031"/>
    </source>
</evidence>
<dbReference type="SMART" id="SM00747">
    <property type="entry name" value="CFEM"/>
    <property type="match status" value="1"/>
</dbReference>
<evidence type="ECO:0000256" key="5">
    <source>
        <dbReference type="ARBA" id="ARBA00022525"/>
    </source>
</evidence>
<feature type="domain" description="CFEM" evidence="17">
    <location>
        <begin position="69"/>
        <end position="181"/>
    </location>
</feature>
<keyword evidence="6" id="KW-0336">GPI-anchor</keyword>
<reference evidence="18 19" key="1">
    <citation type="submission" date="2024-02" db="EMBL/GenBank/DDBJ databases">
        <title>First draft genome assembly of two strains of Seiridium cardinale.</title>
        <authorList>
            <person name="Emiliani G."/>
            <person name="Scali E."/>
        </authorList>
    </citation>
    <scope>NUCLEOTIDE SEQUENCE [LARGE SCALE GENOMIC DNA]</scope>
    <source>
        <strain evidence="18 19">BM-138-000479</strain>
    </source>
</reference>
<feature type="transmembrane region" description="Helical" evidence="16">
    <location>
        <begin position="197"/>
        <end position="217"/>
    </location>
</feature>
<keyword evidence="12" id="KW-0449">Lipoprotein</keyword>
<evidence type="ECO:0000256" key="6">
    <source>
        <dbReference type="ARBA" id="ARBA00022622"/>
    </source>
</evidence>
<organism evidence="18 19">
    <name type="scientific">Seiridium cardinale</name>
    <dbReference type="NCBI Taxonomy" id="138064"/>
    <lineage>
        <taxon>Eukaryota</taxon>
        <taxon>Fungi</taxon>
        <taxon>Dikarya</taxon>
        <taxon>Ascomycota</taxon>
        <taxon>Pezizomycotina</taxon>
        <taxon>Sordariomycetes</taxon>
        <taxon>Xylariomycetidae</taxon>
        <taxon>Amphisphaeriales</taxon>
        <taxon>Sporocadaceae</taxon>
        <taxon>Seiridium</taxon>
    </lineage>
</organism>
<evidence type="ECO:0000256" key="3">
    <source>
        <dbReference type="ARBA" id="ARBA00004613"/>
    </source>
</evidence>
<dbReference type="EMBL" id="JARVKM010000006">
    <property type="protein sequence ID" value="KAK9780529.1"/>
    <property type="molecule type" value="Genomic_DNA"/>
</dbReference>
<dbReference type="PANTHER" id="PTHR33048:SF143">
    <property type="entry name" value="EXTRACELLULAR MEMBRANE PROTEIN CFEM DOMAIN-CONTAINING PROTEIN-RELATED"/>
    <property type="match status" value="1"/>
</dbReference>
<evidence type="ECO:0000256" key="10">
    <source>
        <dbReference type="ARBA" id="ARBA00023136"/>
    </source>
</evidence>
<keyword evidence="10 16" id="KW-0472">Membrane</keyword>
<evidence type="ECO:0000313" key="18">
    <source>
        <dbReference type="EMBL" id="KAK9780529.1"/>
    </source>
</evidence>
<feature type="transmembrane region" description="Helical" evidence="16">
    <location>
        <begin position="359"/>
        <end position="379"/>
    </location>
</feature>
<feature type="transmembrane region" description="Helical" evidence="16">
    <location>
        <begin position="165"/>
        <end position="185"/>
    </location>
</feature>
<feature type="transmembrane region" description="Helical" evidence="16">
    <location>
        <begin position="322"/>
        <end position="347"/>
    </location>
</feature>
<evidence type="ECO:0000256" key="7">
    <source>
        <dbReference type="ARBA" id="ARBA00022692"/>
    </source>
</evidence>
<feature type="transmembrane region" description="Helical" evidence="16">
    <location>
        <begin position="246"/>
        <end position="264"/>
    </location>
</feature>
<feature type="transmembrane region" description="Helical" evidence="16">
    <location>
        <begin position="276"/>
        <end position="302"/>
    </location>
</feature>